<sequence>MSMNNLKKMMKQKLELVVKMKQKLCMVGKMRLALWRTCQGPLNPNTIPRKRRTTTSISRKRAQNTNWPQNESEKRHGKDYDLLMEDPSRFVLNSAEGSSDYEEFDEPVRYSAFGLMLT</sequence>
<keyword evidence="3" id="KW-1185">Reference proteome</keyword>
<name>A0ABD2YJ00_9GENT</name>
<evidence type="ECO:0000313" key="2">
    <source>
        <dbReference type="EMBL" id="KAL3507372.1"/>
    </source>
</evidence>
<dbReference type="AlphaFoldDB" id="A0ABD2YJ00"/>
<reference evidence="2 3" key="1">
    <citation type="submission" date="2024-11" db="EMBL/GenBank/DDBJ databases">
        <title>A near-complete genome assembly of Cinchona calisaya.</title>
        <authorList>
            <person name="Lian D.C."/>
            <person name="Zhao X.W."/>
            <person name="Wei L."/>
        </authorList>
    </citation>
    <scope>NUCLEOTIDE SEQUENCE [LARGE SCALE GENOMIC DNA]</scope>
    <source>
        <tissue evidence="2">Nenye</tissue>
    </source>
</reference>
<proteinExistence type="predicted"/>
<dbReference type="Proteomes" id="UP001630127">
    <property type="component" value="Unassembled WGS sequence"/>
</dbReference>
<feature type="compositionally biased region" description="Basic residues" evidence="1">
    <location>
        <begin position="48"/>
        <end position="62"/>
    </location>
</feature>
<gene>
    <name evidence="2" type="ORF">ACH5RR_032754</name>
</gene>
<dbReference type="EMBL" id="JBJUIK010000013">
    <property type="protein sequence ID" value="KAL3507372.1"/>
    <property type="molecule type" value="Genomic_DNA"/>
</dbReference>
<evidence type="ECO:0000313" key="3">
    <source>
        <dbReference type="Proteomes" id="UP001630127"/>
    </source>
</evidence>
<protein>
    <submittedName>
        <fullName evidence="2">Uncharacterized protein</fullName>
    </submittedName>
</protein>
<comment type="caution">
    <text evidence="2">The sequence shown here is derived from an EMBL/GenBank/DDBJ whole genome shotgun (WGS) entry which is preliminary data.</text>
</comment>
<accession>A0ABD2YJ00</accession>
<organism evidence="2 3">
    <name type="scientific">Cinchona calisaya</name>
    <dbReference type="NCBI Taxonomy" id="153742"/>
    <lineage>
        <taxon>Eukaryota</taxon>
        <taxon>Viridiplantae</taxon>
        <taxon>Streptophyta</taxon>
        <taxon>Embryophyta</taxon>
        <taxon>Tracheophyta</taxon>
        <taxon>Spermatophyta</taxon>
        <taxon>Magnoliopsida</taxon>
        <taxon>eudicotyledons</taxon>
        <taxon>Gunneridae</taxon>
        <taxon>Pentapetalae</taxon>
        <taxon>asterids</taxon>
        <taxon>lamiids</taxon>
        <taxon>Gentianales</taxon>
        <taxon>Rubiaceae</taxon>
        <taxon>Cinchonoideae</taxon>
        <taxon>Cinchoneae</taxon>
        <taxon>Cinchona</taxon>
    </lineage>
</organism>
<feature type="region of interest" description="Disordered" evidence="1">
    <location>
        <begin position="41"/>
        <end position="77"/>
    </location>
</feature>
<evidence type="ECO:0000256" key="1">
    <source>
        <dbReference type="SAM" id="MobiDB-lite"/>
    </source>
</evidence>